<dbReference type="HOGENOM" id="CLU_015101_0_1_1"/>
<dbReference type="InterPro" id="IPR050592">
    <property type="entry name" value="GDSL_lipolytic_enzyme"/>
</dbReference>
<evidence type="ECO:0000313" key="3">
    <source>
        <dbReference type="Proteomes" id="UP000011115"/>
    </source>
</evidence>
<name>M1CXF5_SOLTU</name>
<keyword evidence="3" id="KW-1185">Reference proteome</keyword>
<dbReference type="OMA" id="CLMKYMA"/>
<dbReference type="eggNOG" id="ENOG502QW19">
    <property type="taxonomic scope" value="Eukaryota"/>
</dbReference>
<dbReference type="Gene3D" id="3.40.50.1110">
    <property type="entry name" value="SGNH hydrolase"/>
    <property type="match status" value="2"/>
</dbReference>
<sequence length="212" mass="22963">MGGKPTGRFTNAKTPSDLIVNELGIKEVMSAYLDPYLRVEDLKTGVSFASGGCGFDPQTSSIAELYKLGARKIGVFGVPPIGSLPAQRTLAGGFSRGCVVEYNQAAQLANTKLSAAIASLSKNLLQSVLVLIDIYNPLLDLIVNPQKHGFEVVDKGCCGSGMIETVILCNKYSGTCEDNTKYLFWDSYHPTEKGYRILVDQILQKYVNILTT</sequence>
<dbReference type="KEGG" id="sot:102585401"/>
<reference evidence="3" key="1">
    <citation type="journal article" date="2011" name="Nature">
        <title>Genome sequence and analysis of the tuber crop potato.</title>
        <authorList>
            <consortium name="The Potato Genome Sequencing Consortium"/>
        </authorList>
    </citation>
    <scope>NUCLEOTIDE SEQUENCE [LARGE SCALE GENOMIC DNA]</scope>
    <source>
        <strain evidence="3">cv. DM1-3 516 R44</strain>
    </source>
</reference>
<accession>M1CXF5</accession>
<protein>
    <recommendedName>
        <fullName evidence="4">Zinc finger protein</fullName>
    </recommendedName>
</protein>
<dbReference type="Gramene" id="PGSC0003DMT400076811">
    <property type="protein sequence ID" value="PGSC0003DMT400076811"/>
    <property type="gene ID" value="PGSC0003DMG400029874"/>
</dbReference>
<evidence type="ECO:0000256" key="1">
    <source>
        <dbReference type="ARBA" id="ARBA00008668"/>
    </source>
</evidence>
<dbReference type="RefSeq" id="XP_015167847.1">
    <property type="nucleotide sequence ID" value="XM_015312361.1"/>
</dbReference>
<dbReference type="STRING" id="4113.M1CXF5"/>
<comment type="similarity">
    <text evidence="1">Belongs to the 'GDSL' lipolytic enzyme family.</text>
</comment>
<dbReference type="Pfam" id="PF00657">
    <property type="entry name" value="Lipase_GDSL"/>
    <property type="match status" value="1"/>
</dbReference>
<dbReference type="PANTHER" id="PTHR45642:SF95">
    <property type="entry name" value="GDSL-LIKE LIPASE_ACYLHYDROLASE FAMILY PROTEIN, EXPRESSED"/>
    <property type="match status" value="1"/>
</dbReference>
<dbReference type="ExpressionAtlas" id="M1CXF5">
    <property type="expression patterns" value="baseline"/>
</dbReference>
<dbReference type="GeneID" id="102585401"/>
<dbReference type="InParanoid" id="M1CXF5"/>
<proteinExistence type="inferred from homology"/>
<reference evidence="2" key="2">
    <citation type="submission" date="2015-06" db="UniProtKB">
        <authorList>
            <consortium name="EnsemblPlants"/>
        </authorList>
    </citation>
    <scope>IDENTIFICATION</scope>
    <source>
        <strain evidence="2">DM1-3 516 R44</strain>
    </source>
</reference>
<dbReference type="GO" id="GO:0016788">
    <property type="term" value="F:hydrolase activity, acting on ester bonds"/>
    <property type="evidence" value="ECO:0007669"/>
    <property type="project" value="InterPro"/>
</dbReference>
<gene>
    <name evidence="2" type="primary">LOC102585401</name>
</gene>
<dbReference type="PANTHER" id="PTHR45642">
    <property type="entry name" value="GDSL ESTERASE/LIPASE EXL3"/>
    <property type="match status" value="1"/>
</dbReference>
<dbReference type="EnsemblPlants" id="PGSC0003DMT400076811">
    <property type="protein sequence ID" value="PGSC0003DMT400076811"/>
    <property type="gene ID" value="PGSC0003DMG400029874"/>
</dbReference>
<dbReference type="OrthoDB" id="1600564at2759"/>
<dbReference type="InterPro" id="IPR036514">
    <property type="entry name" value="SGNH_hydro_sf"/>
</dbReference>
<dbReference type="AlphaFoldDB" id="M1CXF5"/>
<dbReference type="Proteomes" id="UP000011115">
    <property type="component" value="Unassembled WGS sequence"/>
</dbReference>
<dbReference type="SUPFAM" id="SSF52266">
    <property type="entry name" value="SGNH hydrolase"/>
    <property type="match status" value="1"/>
</dbReference>
<organism evidence="2 3">
    <name type="scientific">Solanum tuberosum</name>
    <name type="common">Potato</name>
    <dbReference type="NCBI Taxonomy" id="4113"/>
    <lineage>
        <taxon>Eukaryota</taxon>
        <taxon>Viridiplantae</taxon>
        <taxon>Streptophyta</taxon>
        <taxon>Embryophyta</taxon>
        <taxon>Tracheophyta</taxon>
        <taxon>Spermatophyta</taxon>
        <taxon>Magnoliopsida</taxon>
        <taxon>eudicotyledons</taxon>
        <taxon>Gunneridae</taxon>
        <taxon>Pentapetalae</taxon>
        <taxon>asterids</taxon>
        <taxon>lamiids</taxon>
        <taxon>Solanales</taxon>
        <taxon>Solanaceae</taxon>
        <taxon>Solanoideae</taxon>
        <taxon>Solaneae</taxon>
        <taxon>Solanum</taxon>
    </lineage>
</organism>
<dbReference type="InterPro" id="IPR001087">
    <property type="entry name" value="GDSL"/>
</dbReference>
<evidence type="ECO:0000313" key="2">
    <source>
        <dbReference type="EnsemblPlants" id="PGSC0003DMT400076811"/>
    </source>
</evidence>
<dbReference type="PaxDb" id="4113-PGSC0003DMT400076811"/>
<evidence type="ECO:0008006" key="4">
    <source>
        <dbReference type="Google" id="ProtNLM"/>
    </source>
</evidence>